<name>A0A6B9XHQ8_9VIRU</name>
<keyword evidence="1" id="KW-0812">Transmembrane</keyword>
<keyword evidence="3" id="KW-1185">Reference proteome</keyword>
<sequence length="42" mass="4939">MTYYKTMDVTTRTYVLVAILGAMLILLMYLSRNMVKPLYSLF</sequence>
<dbReference type="EMBL" id="MN803438">
    <property type="protein sequence ID" value="QHR78576.1"/>
    <property type="molecule type" value="Genomic_DNA"/>
</dbReference>
<dbReference type="Proteomes" id="UP000678193">
    <property type="component" value="Segment"/>
</dbReference>
<evidence type="ECO:0000313" key="3">
    <source>
        <dbReference type="Proteomes" id="UP000678193"/>
    </source>
</evidence>
<dbReference type="RefSeq" id="YP_010087995.1">
    <property type="nucleotide sequence ID" value="NC_055603.1"/>
</dbReference>
<organism evidence="2 3">
    <name type="scientific">Lymphocystis disease virus 4</name>
    <dbReference type="NCBI Taxonomy" id="2704413"/>
    <lineage>
        <taxon>Viruses</taxon>
        <taxon>Varidnaviria</taxon>
        <taxon>Bamfordvirae</taxon>
        <taxon>Nucleocytoviricota</taxon>
        <taxon>Megaviricetes</taxon>
        <taxon>Pimascovirales</taxon>
        <taxon>Pimascovirales incertae sedis</taxon>
        <taxon>Iridoviridae</taxon>
        <taxon>Alphairidovirinae</taxon>
        <taxon>Lymphocystivirus</taxon>
        <taxon>Lymphocystivirus micropogonias1</taxon>
    </lineage>
</organism>
<accession>A0A6B9XHQ8</accession>
<keyword evidence="1" id="KW-0472">Membrane</keyword>
<dbReference type="GeneID" id="65103328"/>
<dbReference type="KEGG" id="vg:65103328"/>
<evidence type="ECO:0000256" key="1">
    <source>
        <dbReference type="SAM" id="Phobius"/>
    </source>
</evidence>
<keyword evidence="1" id="KW-1133">Transmembrane helix</keyword>
<proteinExistence type="predicted"/>
<reference evidence="2" key="1">
    <citation type="journal article" date="2020" name="Arch. Virol.">
        <title>Complete genome sequence and analysis of a novel lymphocystivirus detected in whitemouth croaker (Micropogonias furnieri): lymphocystis disease virus 4.</title>
        <authorList>
            <person name="Doszpoly A."/>
            <person name="Kajan G.L."/>
            <person name="Puentes R."/>
            <person name="Perretta A."/>
        </authorList>
    </citation>
    <scope>NUCLEOTIDE SEQUENCE</scope>
    <source>
        <strain evidence="2">LCDV-WC</strain>
    </source>
</reference>
<protein>
    <submittedName>
        <fullName evidence="2">Uncharacterized protein</fullName>
    </submittedName>
</protein>
<feature type="transmembrane region" description="Helical" evidence="1">
    <location>
        <begin position="12"/>
        <end position="30"/>
    </location>
</feature>
<evidence type="ECO:0000313" key="2">
    <source>
        <dbReference type="EMBL" id="QHR78576.1"/>
    </source>
</evidence>